<feature type="non-terminal residue" evidence="1">
    <location>
        <position position="66"/>
    </location>
</feature>
<proteinExistence type="predicted"/>
<keyword evidence="2" id="KW-1185">Reference proteome</keyword>
<dbReference type="AlphaFoldDB" id="A0A2W2CS86"/>
<dbReference type="EMBL" id="POTX01000176">
    <property type="protein sequence ID" value="PZF91219.1"/>
    <property type="molecule type" value="Genomic_DNA"/>
</dbReference>
<gene>
    <name evidence="1" type="ORF">C1I93_21810</name>
</gene>
<reference evidence="1 2" key="1">
    <citation type="submission" date="2018-01" db="EMBL/GenBank/DDBJ databases">
        <title>Draft genome sequence of Jishengella endophytica.</title>
        <authorList>
            <person name="Sahin N."/>
            <person name="Ay H."/>
            <person name="Saygin H."/>
        </authorList>
    </citation>
    <scope>NUCLEOTIDE SEQUENCE [LARGE SCALE GENOMIC DNA]</scope>
    <source>
        <strain evidence="1 2">DSM 45430</strain>
    </source>
</reference>
<dbReference type="Proteomes" id="UP000248627">
    <property type="component" value="Unassembled WGS sequence"/>
</dbReference>
<accession>A0A2W2CS86</accession>
<evidence type="ECO:0000313" key="2">
    <source>
        <dbReference type="Proteomes" id="UP000248627"/>
    </source>
</evidence>
<protein>
    <submittedName>
        <fullName evidence="1">Uncharacterized protein</fullName>
    </submittedName>
</protein>
<organism evidence="1 2">
    <name type="scientific">Micromonospora endophytica</name>
    <dbReference type="NCBI Taxonomy" id="515350"/>
    <lineage>
        <taxon>Bacteria</taxon>
        <taxon>Bacillati</taxon>
        <taxon>Actinomycetota</taxon>
        <taxon>Actinomycetes</taxon>
        <taxon>Micromonosporales</taxon>
        <taxon>Micromonosporaceae</taxon>
        <taxon>Micromonospora</taxon>
    </lineage>
</organism>
<name>A0A2W2CS86_9ACTN</name>
<evidence type="ECO:0000313" key="1">
    <source>
        <dbReference type="EMBL" id="PZF91219.1"/>
    </source>
</evidence>
<comment type="caution">
    <text evidence="1">The sequence shown here is derived from an EMBL/GenBank/DDBJ whole genome shotgun (WGS) entry which is preliminary data.</text>
</comment>
<sequence>MPLGGAAVEFWSGDQRLGRVRPHPDGRTFSLDLTGAVRVEDLSVRVGGRRIDQAPPSVARGGAPAA</sequence>